<reference evidence="2" key="1">
    <citation type="submission" date="2022-11" db="UniProtKB">
        <authorList>
            <consortium name="WormBaseParasite"/>
        </authorList>
    </citation>
    <scope>IDENTIFICATION</scope>
</reference>
<evidence type="ECO:0000313" key="1">
    <source>
        <dbReference type="Proteomes" id="UP000887576"/>
    </source>
</evidence>
<dbReference type="Proteomes" id="UP000887576">
    <property type="component" value="Unplaced"/>
</dbReference>
<organism evidence="1 2">
    <name type="scientific">Panagrolaimus sp. JU765</name>
    <dbReference type="NCBI Taxonomy" id="591449"/>
    <lineage>
        <taxon>Eukaryota</taxon>
        <taxon>Metazoa</taxon>
        <taxon>Ecdysozoa</taxon>
        <taxon>Nematoda</taxon>
        <taxon>Chromadorea</taxon>
        <taxon>Rhabditida</taxon>
        <taxon>Tylenchina</taxon>
        <taxon>Panagrolaimomorpha</taxon>
        <taxon>Panagrolaimoidea</taxon>
        <taxon>Panagrolaimidae</taxon>
        <taxon>Panagrolaimus</taxon>
    </lineage>
</organism>
<proteinExistence type="predicted"/>
<sequence length="614" mass="68593">MPNTNLRLPPTPSPAFDSEIGSLSRSQSQNFPYNAINGGTQIILPTSHSVNDNLASVGTATSEIRTEDPLSKSPKSGRVHCIPHKWEQKRHSKICRCFGCAKQITFLSACQKCSVCRVRVHENCKSKVGNTCGLTAKHLRACIEHMVTSGNDWGTDDFPSNIADLNNQHRSSSRGELIESSASNSANSSTPSTPAWSIRPTSGINMLYPIITEVAPKTAPPVTTMSSSPNQYESLFKFPDSTPNVPSIVLPSSTDDNMNESCPIIDSDHTIKFGSGDESDQNTLHNESFDSGTTEDSKGHKWDRHAWSKYTIRDKSSSTLKEDLIIPFDKVTVKRSIGRGRFGEVFACDHFGDAAVKFLNMNHNSSTDNHFEAFLREVREVKLARHDRILAFFGCTMDATTNMMGIVVGYCEGKPLHTLLHQRDSFVKIDFQKVVRLSSQICQGMSYLHNRKLLHKDLRSKNIFITQNNNVVISDYSLFNVKMLAKPSRTNTIIVPDNWLCYLAPELIRNLATDFRSLPFSEQSDVYAFGTILYEFIAHDFPFARQSSDATIWQVGVGIKPVLGNMNVSREAKVLLVRCWMHNPDDRPSFTEILKLVEKLPMKHLGRCPSNPLC</sequence>
<accession>A0AC34Q6D7</accession>
<name>A0AC34Q6D7_9BILA</name>
<dbReference type="WBParaSite" id="JU765_v2.g13332.t1">
    <property type="protein sequence ID" value="JU765_v2.g13332.t1"/>
    <property type="gene ID" value="JU765_v2.g13332"/>
</dbReference>
<protein>
    <submittedName>
        <fullName evidence="2">Kinase suppressor of Ras 2</fullName>
    </submittedName>
</protein>
<evidence type="ECO:0000313" key="2">
    <source>
        <dbReference type="WBParaSite" id="JU765_v2.g13332.t1"/>
    </source>
</evidence>